<dbReference type="InterPro" id="IPR005119">
    <property type="entry name" value="LysR_subst-bd"/>
</dbReference>
<evidence type="ECO:0000259" key="5">
    <source>
        <dbReference type="PROSITE" id="PS50931"/>
    </source>
</evidence>
<dbReference type="Gene3D" id="1.10.10.10">
    <property type="entry name" value="Winged helix-like DNA-binding domain superfamily/Winged helix DNA-binding domain"/>
    <property type="match status" value="1"/>
</dbReference>
<dbReference type="PANTHER" id="PTHR30579:SF7">
    <property type="entry name" value="HTH-TYPE TRANSCRIPTIONAL REGULATOR LRHA-RELATED"/>
    <property type="match status" value="1"/>
</dbReference>
<dbReference type="GO" id="GO:0003700">
    <property type="term" value="F:DNA-binding transcription factor activity"/>
    <property type="evidence" value="ECO:0007669"/>
    <property type="project" value="InterPro"/>
</dbReference>
<keyword evidence="7" id="KW-1185">Reference proteome</keyword>
<evidence type="ECO:0000256" key="4">
    <source>
        <dbReference type="ARBA" id="ARBA00023163"/>
    </source>
</evidence>
<accession>A0A285SRP6</accession>
<dbReference type="InterPro" id="IPR036390">
    <property type="entry name" value="WH_DNA-bd_sf"/>
</dbReference>
<evidence type="ECO:0000313" key="6">
    <source>
        <dbReference type="EMBL" id="SOC10955.1"/>
    </source>
</evidence>
<evidence type="ECO:0000256" key="1">
    <source>
        <dbReference type="ARBA" id="ARBA00009437"/>
    </source>
</evidence>
<keyword evidence="4" id="KW-0804">Transcription</keyword>
<dbReference type="InterPro" id="IPR036388">
    <property type="entry name" value="WH-like_DNA-bd_sf"/>
</dbReference>
<dbReference type="Pfam" id="PF00126">
    <property type="entry name" value="HTH_1"/>
    <property type="match status" value="1"/>
</dbReference>
<evidence type="ECO:0000256" key="3">
    <source>
        <dbReference type="ARBA" id="ARBA00023125"/>
    </source>
</evidence>
<sequence>MIRANLDMDALRSMVAGIELGSFARAASVLGRSQSAISMHLKKLEQQTGQVLFRRSGRGLLPTEAGETLLAHARRILALNDAALDRLGAAAAPAAIRLGLPQDFFEDVMPDTLQAFAARHPGTHVEVRAGRNHTLAQEVRAGRLDAALAFFPQGSEGHGEKIATLPLVWIGPGEHQEIAAPLPLVLFDHPCLFRQTALRSLDQAGRPWRLALTTPSLPGLWAAMRTGHGLTARTRHRIPADLRELDSHEHGLPDLPPIEVRLLSADDPAPAAAELCALLRETAERHIAERGSRGRAAGR</sequence>
<keyword evidence="2" id="KW-0805">Transcription regulation</keyword>
<dbReference type="InterPro" id="IPR000847">
    <property type="entry name" value="LysR_HTH_N"/>
</dbReference>
<dbReference type="RefSeq" id="WP_208980361.1">
    <property type="nucleotide sequence ID" value="NZ_OBML01000006.1"/>
</dbReference>
<reference evidence="6 7" key="1">
    <citation type="submission" date="2017-08" db="EMBL/GenBank/DDBJ databases">
        <authorList>
            <person name="de Groot N.N."/>
        </authorList>
    </citation>
    <scope>NUCLEOTIDE SEQUENCE [LARGE SCALE GENOMIC DNA]</scope>
    <source>
        <strain evidence="6 7">USBA 352</strain>
    </source>
</reference>
<dbReference type="FunFam" id="1.10.10.10:FF:000001">
    <property type="entry name" value="LysR family transcriptional regulator"/>
    <property type="match status" value="1"/>
</dbReference>
<organism evidence="6 7">
    <name type="scientific">Stappia indica</name>
    <dbReference type="NCBI Taxonomy" id="538381"/>
    <lineage>
        <taxon>Bacteria</taxon>
        <taxon>Pseudomonadati</taxon>
        <taxon>Pseudomonadota</taxon>
        <taxon>Alphaproteobacteria</taxon>
        <taxon>Hyphomicrobiales</taxon>
        <taxon>Stappiaceae</taxon>
        <taxon>Stappia</taxon>
    </lineage>
</organism>
<protein>
    <submittedName>
        <fullName evidence="6">DNA-binding transcriptional regulator, LysR family</fullName>
    </submittedName>
</protein>
<dbReference type="EMBL" id="OBML01000006">
    <property type="protein sequence ID" value="SOC10955.1"/>
    <property type="molecule type" value="Genomic_DNA"/>
</dbReference>
<dbReference type="GO" id="GO:0003677">
    <property type="term" value="F:DNA binding"/>
    <property type="evidence" value="ECO:0007669"/>
    <property type="project" value="UniProtKB-KW"/>
</dbReference>
<dbReference type="Proteomes" id="UP000219331">
    <property type="component" value="Unassembled WGS sequence"/>
</dbReference>
<proteinExistence type="inferred from homology"/>
<dbReference type="InterPro" id="IPR050176">
    <property type="entry name" value="LTTR"/>
</dbReference>
<evidence type="ECO:0000313" key="7">
    <source>
        <dbReference type="Proteomes" id="UP000219331"/>
    </source>
</evidence>
<evidence type="ECO:0000256" key="2">
    <source>
        <dbReference type="ARBA" id="ARBA00023015"/>
    </source>
</evidence>
<comment type="similarity">
    <text evidence="1">Belongs to the LysR transcriptional regulatory family.</text>
</comment>
<dbReference type="AlphaFoldDB" id="A0A285SRP6"/>
<feature type="domain" description="HTH lysR-type" evidence="5">
    <location>
        <begin position="6"/>
        <end position="63"/>
    </location>
</feature>
<dbReference type="SUPFAM" id="SSF46785">
    <property type="entry name" value="Winged helix' DNA-binding domain"/>
    <property type="match status" value="1"/>
</dbReference>
<dbReference type="PRINTS" id="PR00039">
    <property type="entry name" value="HTHLYSR"/>
</dbReference>
<dbReference type="STRING" id="538381.GCA_001696535_02831"/>
<name>A0A285SRP6_9HYPH</name>
<keyword evidence="3 6" id="KW-0238">DNA-binding</keyword>
<dbReference type="PROSITE" id="PS50931">
    <property type="entry name" value="HTH_LYSR"/>
    <property type="match status" value="1"/>
</dbReference>
<dbReference type="SUPFAM" id="SSF53850">
    <property type="entry name" value="Periplasmic binding protein-like II"/>
    <property type="match status" value="1"/>
</dbReference>
<dbReference type="Gene3D" id="3.40.190.10">
    <property type="entry name" value="Periplasmic binding protein-like II"/>
    <property type="match status" value="2"/>
</dbReference>
<gene>
    <name evidence="6" type="ORF">SAMN05421512_106313</name>
</gene>
<dbReference type="PANTHER" id="PTHR30579">
    <property type="entry name" value="TRANSCRIPTIONAL REGULATOR"/>
    <property type="match status" value="1"/>
</dbReference>
<dbReference type="Pfam" id="PF03466">
    <property type="entry name" value="LysR_substrate"/>
    <property type="match status" value="1"/>
</dbReference>